<organism evidence="1 2">
    <name type="scientific">Helicobacter gastrofelis</name>
    <dbReference type="NCBI Taxonomy" id="2849642"/>
    <lineage>
        <taxon>Bacteria</taxon>
        <taxon>Pseudomonadati</taxon>
        <taxon>Campylobacterota</taxon>
        <taxon>Epsilonproteobacteria</taxon>
        <taxon>Campylobacterales</taxon>
        <taxon>Helicobacteraceae</taxon>
        <taxon>Helicobacter</taxon>
    </lineage>
</organism>
<reference evidence="1 2" key="1">
    <citation type="submission" date="2021-07" db="EMBL/GenBank/DDBJ databases">
        <title>Novel Helicobacter sp. Isolated from a cat.</title>
        <authorList>
            <person name="Rimbara E."/>
            <person name="Suzuki M."/>
        </authorList>
    </citation>
    <scope>NUCLEOTIDE SEQUENCE [LARGE SCALE GENOMIC DNA]</scope>
    <source>
        <strain evidence="2">NHP19-012</strain>
    </source>
</reference>
<accession>A0ABM7SF99</accession>
<sequence>MAPIVLEPELEKETLDLITKINRIDPNQASTILYDMDSVIRMYEEGKESLSKA</sequence>
<evidence type="ECO:0000313" key="2">
    <source>
        <dbReference type="Proteomes" id="UP000826146"/>
    </source>
</evidence>
<name>A0ABM7SF99_9HELI</name>
<protein>
    <submittedName>
        <fullName evidence="1">Uncharacterized protein</fullName>
    </submittedName>
</protein>
<dbReference type="EMBL" id="AP024819">
    <property type="protein sequence ID" value="BCZ19545.1"/>
    <property type="molecule type" value="Genomic_DNA"/>
</dbReference>
<evidence type="ECO:0000313" key="1">
    <source>
        <dbReference type="EMBL" id="BCZ19545.1"/>
    </source>
</evidence>
<proteinExistence type="predicted"/>
<dbReference type="Proteomes" id="UP000826146">
    <property type="component" value="Chromosome"/>
</dbReference>
<keyword evidence="2" id="KW-1185">Reference proteome</keyword>
<gene>
    <name evidence="1" type="ORF">NHP190012_11870</name>
</gene>